<dbReference type="RefSeq" id="WP_091413438.1">
    <property type="nucleotide sequence ID" value="NZ_LT629749.1"/>
</dbReference>
<dbReference type="PIRSF" id="PIRSF037226">
    <property type="entry name" value="Amidohydrolase_ACY1L2_prd"/>
    <property type="match status" value="1"/>
</dbReference>
<evidence type="ECO:0000256" key="1">
    <source>
        <dbReference type="PIRNR" id="PIRNR037226"/>
    </source>
</evidence>
<dbReference type="InterPro" id="IPR011650">
    <property type="entry name" value="Peptidase_M20_dimer"/>
</dbReference>
<comment type="similarity">
    <text evidence="1">Belongs to the peptidase M20A family.</text>
</comment>
<proteinExistence type="inferred from homology"/>
<dbReference type="GO" id="GO:0046657">
    <property type="term" value="P:folic acid catabolic process"/>
    <property type="evidence" value="ECO:0007669"/>
    <property type="project" value="TreeGrafter"/>
</dbReference>
<feature type="domain" description="Peptidase M20 dimerisation" evidence="2">
    <location>
        <begin position="172"/>
        <end position="266"/>
    </location>
</feature>
<organism evidence="3 4">
    <name type="scientific">Friedmanniella luteola</name>
    <dbReference type="NCBI Taxonomy" id="546871"/>
    <lineage>
        <taxon>Bacteria</taxon>
        <taxon>Bacillati</taxon>
        <taxon>Actinomycetota</taxon>
        <taxon>Actinomycetes</taxon>
        <taxon>Propionibacteriales</taxon>
        <taxon>Nocardioidaceae</taxon>
        <taxon>Friedmanniella</taxon>
    </lineage>
</organism>
<dbReference type="PANTHER" id="PTHR30575">
    <property type="entry name" value="PEPTIDASE M20"/>
    <property type="match status" value="1"/>
</dbReference>
<dbReference type="Pfam" id="PF01546">
    <property type="entry name" value="Peptidase_M20"/>
    <property type="match status" value="1"/>
</dbReference>
<dbReference type="NCBIfam" id="TIGR01891">
    <property type="entry name" value="amidohydrolases"/>
    <property type="match status" value="1"/>
</dbReference>
<keyword evidence="4" id="KW-1185">Reference proteome</keyword>
<dbReference type="InterPro" id="IPR052030">
    <property type="entry name" value="Peptidase_M20/M20A_hydrolases"/>
</dbReference>
<gene>
    <name evidence="3" type="ORF">SAMN04488543_2694</name>
</gene>
<dbReference type="InterPro" id="IPR002933">
    <property type="entry name" value="Peptidase_M20"/>
</dbReference>
<accession>A0A1H1WBM6</accession>
<dbReference type="Gene3D" id="3.40.630.10">
    <property type="entry name" value="Zn peptidases"/>
    <property type="match status" value="1"/>
</dbReference>
<keyword evidence="3" id="KW-0378">Hydrolase</keyword>
<dbReference type="SUPFAM" id="SSF55031">
    <property type="entry name" value="Bacterial exopeptidase dimerisation domain"/>
    <property type="match status" value="1"/>
</dbReference>
<dbReference type="InterPro" id="IPR017439">
    <property type="entry name" value="Amidohydrolase"/>
</dbReference>
<dbReference type="AlphaFoldDB" id="A0A1H1WBM6"/>
<evidence type="ECO:0000313" key="3">
    <source>
        <dbReference type="EMBL" id="SDS94513.1"/>
    </source>
</evidence>
<evidence type="ECO:0000259" key="2">
    <source>
        <dbReference type="Pfam" id="PF07687"/>
    </source>
</evidence>
<dbReference type="STRING" id="546871.SAMN04488543_2694"/>
<evidence type="ECO:0000313" key="4">
    <source>
        <dbReference type="Proteomes" id="UP000199092"/>
    </source>
</evidence>
<dbReference type="Pfam" id="PF07687">
    <property type="entry name" value="M20_dimer"/>
    <property type="match status" value="1"/>
</dbReference>
<dbReference type="EMBL" id="LT629749">
    <property type="protein sequence ID" value="SDS94513.1"/>
    <property type="molecule type" value="Genomic_DNA"/>
</dbReference>
<dbReference type="GO" id="GO:0005737">
    <property type="term" value="C:cytoplasm"/>
    <property type="evidence" value="ECO:0007669"/>
    <property type="project" value="TreeGrafter"/>
</dbReference>
<dbReference type="GO" id="GO:0016805">
    <property type="term" value="F:dipeptidase activity"/>
    <property type="evidence" value="ECO:0007669"/>
    <property type="project" value="InterPro"/>
</dbReference>
<dbReference type="Gene3D" id="3.30.70.360">
    <property type="match status" value="1"/>
</dbReference>
<dbReference type="OrthoDB" id="9781032at2"/>
<dbReference type="SUPFAM" id="SSF53187">
    <property type="entry name" value="Zn-dependent exopeptidases"/>
    <property type="match status" value="1"/>
</dbReference>
<dbReference type="GO" id="GO:0071713">
    <property type="term" value="F:para-aminobenzoyl-glutamate hydrolase activity"/>
    <property type="evidence" value="ECO:0007669"/>
    <property type="project" value="TreeGrafter"/>
</dbReference>
<sequence>MSTPARAVDVGGVKDAVCRAVDAQSGSIRALSHAVHDARETAFQERRSSRLVAEALARGGLAVTPGAYGLPTAVEATAGGGGPQVVICCEYDALPGLGHACGHNLITAAGVGAAVALRCWASRLGGRLTVLGTPAEEGGGGKILLADRGAFDGADAVLLVHPGTEDLITPALRAAAGWRAVFRGRPAHAAMSAARGRNALDAAVLAYQAIGAARATLPWGQHVAAVLTEGGVAANLVPDRSVLQLTLRSQTTDGLQALQRRVTACCLAGAEATGCRVTTQPSGPVFRELRVDAALARAFAANAARTGRRLRAADAAAVATAGSTDLGNVSHLAPTIHPMLALGPGRLAPHTRAFAEAARSPDGDLLAVDGAKAMAMTAIDVWTSDPPSLLRAANPGRT</sequence>
<dbReference type="InterPro" id="IPR017144">
    <property type="entry name" value="Xaa-Arg_dipeptidase"/>
</dbReference>
<dbReference type="PANTHER" id="PTHR30575:SF3">
    <property type="entry name" value="PEPTIDASE M20 DIMERISATION DOMAIN-CONTAINING PROTEIN"/>
    <property type="match status" value="1"/>
</dbReference>
<reference evidence="3 4" key="1">
    <citation type="submission" date="2016-10" db="EMBL/GenBank/DDBJ databases">
        <authorList>
            <person name="de Groot N.N."/>
        </authorList>
    </citation>
    <scope>NUCLEOTIDE SEQUENCE [LARGE SCALE GENOMIC DNA]</scope>
    <source>
        <strain evidence="3 4">DSM 21741</strain>
    </source>
</reference>
<protein>
    <recommendedName>
        <fullName evidence="1">Peptidase M20 domain-containing protein 2</fullName>
    </recommendedName>
</protein>
<dbReference type="InterPro" id="IPR036264">
    <property type="entry name" value="Bact_exopeptidase_dim_dom"/>
</dbReference>
<name>A0A1H1WBM6_9ACTN</name>
<dbReference type="Proteomes" id="UP000199092">
    <property type="component" value="Chromosome I"/>
</dbReference>